<evidence type="ECO:0000313" key="3">
    <source>
        <dbReference type="Proteomes" id="UP000772618"/>
    </source>
</evidence>
<sequence length="202" mass="22198">MKVKFTNPRFLKFLFPSILSALVFMSVISCSDDDDSNTPANKFTIGDTTVVIKRAIFNQDPTEGTDGFYNHTVGFASEGYEIKDGEHIEGKGSVASFSFYSKSETLAPGTYTYTGEEEVRTEGNVWSAGVDRGVTKVVFEGDVYSFGGKEYDFSSGKIEISKSGDTYTIVFTGKAFEENAANPTQVDFSCNYKGKLELIVQK</sequence>
<keyword evidence="1" id="KW-0732">Signal</keyword>
<evidence type="ECO:0000256" key="1">
    <source>
        <dbReference type="SAM" id="SignalP"/>
    </source>
</evidence>
<accession>A0ABS5VYM6</accession>
<reference evidence="2 3" key="1">
    <citation type="submission" date="2021-05" db="EMBL/GenBank/DDBJ databases">
        <title>A Polyphasic approach of four new species of the genus Ohtaekwangia: Ohtaekwangia histidinii sp. nov., Ohtaekwangia cretensis sp. nov., Ohtaekwangia indiensis sp. nov., Ohtaekwangia reichenbachii sp. nov. from diverse environment.</title>
        <authorList>
            <person name="Octaviana S."/>
        </authorList>
    </citation>
    <scope>NUCLEOTIDE SEQUENCE [LARGE SCALE GENOMIC DNA]</scope>
    <source>
        <strain evidence="2 3">PWU20</strain>
    </source>
</reference>
<name>A0ABS5VYM6_9BACT</name>
<dbReference type="EMBL" id="JAHESD010000075">
    <property type="protein sequence ID" value="MBT1705952.1"/>
    <property type="molecule type" value="Genomic_DNA"/>
</dbReference>
<dbReference type="PROSITE" id="PS51257">
    <property type="entry name" value="PROKAR_LIPOPROTEIN"/>
    <property type="match status" value="1"/>
</dbReference>
<feature type="signal peptide" evidence="1">
    <location>
        <begin position="1"/>
        <end position="31"/>
    </location>
</feature>
<evidence type="ECO:0008006" key="4">
    <source>
        <dbReference type="Google" id="ProtNLM"/>
    </source>
</evidence>
<evidence type="ECO:0000313" key="2">
    <source>
        <dbReference type="EMBL" id="MBT1705952.1"/>
    </source>
</evidence>
<keyword evidence="3" id="KW-1185">Reference proteome</keyword>
<proteinExistence type="predicted"/>
<organism evidence="2 3">
    <name type="scientific">Chryseosolibacter indicus</name>
    <dbReference type="NCBI Taxonomy" id="2782351"/>
    <lineage>
        <taxon>Bacteria</taxon>
        <taxon>Pseudomonadati</taxon>
        <taxon>Bacteroidota</taxon>
        <taxon>Cytophagia</taxon>
        <taxon>Cytophagales</taxon>
        <taxon>Chryseotaleaceae</taxon>
        <taxon>Chryseosolibacter</taxon>
    </lineage>
</organism>
<feature type="chain" id="PRO_5046347259" description="Lipoprotein" evidence="1">
    <location>
        <begin position="32"/>
        <end position="202"/>
    </location>
</feature>
<dbReference type="Proteomes" id="UP000772618">
    <property type="component" value="Unassembled WGS sequence"/>
</dbReference>
<dbReference type="RefSeq" id="WP_254156428.1">
    <property type="nucleotide sequence ID" value="NZ_JAHESD010000075.1"/>
</dbReference>
<comment type="caution">
    <text evidence="2">The sequence shown here is derived from an EMBL/GenBank/DDBJ whole genome shotgun (WGS) entry which is preliminary data.</text>
</comment>
<protein>
    <recommendedName>
        <fullName evidence="4">Lipoprotein</fullName>
    </recommendedName>
</protein>
<gene>
    <name evidence="2" type="ORF">KK060_21860</name>
</gene>